<keyword evidence="1" id="KW-0378">Hydrolase</keyword>
<dbReference type="AlphaFoldDB" id="A0A4U9HIL6"/>
<dbReference type="EMBL" id="LR590464">
    <property type="protein sequence ID" value="VTP63001.1"/>
    <property type="molecule type" value="Genomic_DNA"/>
</dbReference>
<dbReference type="EC" id="3.1.3.6" evidence="1"/>
<dbReference type="Proteomes" id="UP000310719">
    <property type="component" value="Chromosome"/>
</dbReference>
<dbReference type="GO" id="GO:0008254">
    <property type="term" value="F:3'-nucleotidase activity"/>
    <property type="evidence" value="ECO:0007669"/>
    <property type="project" value="UniProtKB-EC"/>
</dbReference>
<organism evidence="1 2">
    <name type="scientific">Leclercia adecarboxylata</name>
    <dbReference type="NCBI Taxonomy" id="83655"/>
    <lineage>
        <taxon>Bacteria</taxon>
        <taxon>Pseudomonadati</taxon>
        <taxon>Pseudomonadota</taxon>
        <taxon>Gammaproteobacteria</taxon>
        <taxon>Enterobacterales</taxon>
        <taxon>Enterobacteriaceae</taxon>
        <taxon>Leclercia</taxon>
    </lineage>
</organism>
<reference evidence="1 2" key="1">
    <citation type="submission" date="2019-05" db="EMBL/GenBank/DDBJ databases">
        <authorList>
            <consortium name="Pathogen Informatics"/>
        </authorList>
    </citation>
    <scope>NUCLEOTIDE SEQUENCE [LARGE SCALE GENOMIC DNA]</scope>
    <source>
        <strain evidence="1 2">NCTC13032</strain>
    </source>
</reference>
<proteinExistence type="predicted"/>
<protein>
    <submittedName>
        <fullName evidence="1">2',3'-cyclic-nucleotide 2'-phosphodiesterase/3'-nucleotidase</fullName>
        <ecNumber evidence="1">3.1.3.6</ecNumber>
    </submittedName>
</protein>
<gene>
    <name evidence="1" type="primary">cpdB_1</name>
    <name evidence="1" type="ORF">NCTC13032_00639</name>
</gene>
<sequence>MATNNYRAYGGKFAGTGDSHIAFASPDENRSVLAAWIGEQSKKSVEIHPAADNNWRLAPIASKVKLDVRF</sequence>
<name>A0A4U9HIL6_9ENTR</name>
<accession>A0A4U9HIL6</accession>
<evidence type="ECO:0000313" key="2">
    <source>
        <dbReference type="Proteomes" id="UP000310719"/>
    </source>
</evidence>
<evidence type="ECO:0000313" key="1">
    <source>
        <dbReference type="EMBL" id="VTP63001.1"/>
    </source>
</evidence>